<evidence type="ECO:0008006" key="3">
    <source>
        <dbReference type="Google" id="ProtNLM"/>
    </source>
</evidence>
<gene>
    <name evidence="1" type="ORF">E9934_10670</name>
</gene>
<accession>A0A4S8NB26</accession>
<comment type="caution">
    <text evidence="1">The sequence shown here is derived from an EMBL/GenBank/DDBJ whole genome shotgun (WGS) entry which is preliminary data.</text>
</comment>
<protein>
    <recommendedName>
        <fullName evidence="3">Insertion element protein</fullName>
    </recommendedName>
</protein>
<keyword evidence="2" id="KW-1185">Reference proteome</keyword>
<sequence>MSESVEPQGGRGARGASPFHCPYCAETDLWPLESGGWECRGCLRSFKIEYLGFTAPSARTPEGGAS</sequence>
<dbReference type="Proteomes" id="UP000307087">
    <property type="component" value="Unassembled WGS sequence"/>
</dbReference>
<reference evidence="1 2" key="1">
    <citation type="journal article" date="2009" name="Int. J. Syst. Evol. Microbiol.">
        <title>Nocardioides caeni sp. nov., isolated from wastewater.</title>
        <authorList>
            <person name="Yoon J.H."/>
            <person name="Kang S.J."/>
            <person name="Park S."/>
            <person name="Kim W."/>
            <person name="Oh T.K."/>
        </authorList>
    </citation>
    <scope>NUCLEOTIDE SEQUENCE [LARGE SCALE GENOMIC DNA]</scope>
    <source>
        <strain evidence="1 2">DSM 23134</strain>
    </source>
</reference>
<dbReference type="EMBL" id="STGW01000005">
    <property type="protein sequence ID" value="THV13408.1"/>
    <property type="molecule type" value="Genomic_DNA"/>
</dbReference>
<proteinExistence type="predicted"/>
<dbReference type="AlphaFoldDB" id="A0A4S8NB26"/>
<evidence type="ECO:0000313" key="1">
    <source>
        <dbReference type="EMBL" id="THV13408.1"/>
    </source>
</evidence>
<evidence type="ECO:0000313" key="2">
    <source>
        <dbReference type="Proteomes" id="UP000307087"/>
    </source>
</evidence>
<name>A0A4S8NB26_9ACTN</name>
<organism evidence="1 2">
    <name type="scientific">Nocardioides caeni</name>
    <dbReference type="NCBI Taxonomy" id="574700"/>
    <lineage>
        <taxon>Bacteria</taxon>
        <taxon>Bacillati</taxon>
        <taxon>Actinomycetota</taxon>
        <taxon>Actinomycetes</taxon>
        <taxon>Propionibacteriales</taxon>
        <taxon>Nocardioidaceae</taxon>
        <taxon>Nocardioides</taxon>
    </lineage>
</organism>